<dbReference type="GO" id="GO:0005975">
    <property type="term" value="P:carbohydrate metabolic process"/>
    <property type="evidence" value="ECO:0007669"/>
    <property type="project" value="InterPro"/>
</dbReference>
<dbReference type="SUPFAM" id="SSF51445">
    <property type="entry name" value="(Trans)glycosidases"/>
    <property type="match status" value="9"/>
</dbReference>
<gene>
    <name evidence="10" type="ORF">LSINAPIS_LOCUS2216</name>
</gene>
<feature type="chain" id="PRO_5023122928" description="beta-glucosidase" evidence="9">
    <location>
        <begin position="21"/>
        <end position="3706"/>
    </location>
</feature>
<dbReference type="FunFam" id="3.20.20.80:FF:000013">
    <property type="entry name" value="lactase-phlorizin hydrolase"/>
    <property type="match status" value="5"/>
</dbReference>
<dbReference type="EMBL" id="FZQP02000437">
    <property type="protein sequence ID" value="VVC88973.1"/>
    <property type="molecule type" value="Genomic_DNA"/>
</dbReference>
<sequence length="3706" mass="428946">MFTLISILLALCSSSLCGTAQNVRSIPKHILLGAASSAFQVEGAWNIDGKTESIADHLVHTQKCYAKDCSNADVAANSYYMYKRDVEMLRELGVDFYRFSLSWTRILPTGFPDKVNEAGVQYYSNLIDELLKYKIQPVVTIFHWDLPQKLQQLGGWTNPHIVNWYGDFARVAFSLFGDRVKYWITINEPHQLCHYGYGSPYIPPAMNLTGEADYLCSKNVLLAHARGYHIYDKEFRLWQEGMIFITINAEWFEPESEHDYEAAIDANQFWWGLYTHPILSRSGDYPEIVKHRIAVMSTKQGLLRSRLPELSSEEINYIRGTTDILGLNHYTSYLAYRNASTEEYYGNITGPSFEYDNIPVFITENGFGNSGALIDDDRVLYYRGYLSAMLDAICDGSHIVGYTTWSLMDSFEWPNGYSITVAFCLTLVVVCGGYSRHGSRRLPDDLLLGAATASYQIEGAWDADGKSENIFDYAIHNQPCYAIDCSNGDVAANSYYLYKRDVEMLRELGVNFYRFSLSWTRLFPTSFTDKINKAGVEYYNNLIDELLKNNIQPVVTLFHWDMPQKLQQLGGWLNNNIVDWFGDYAEAVFVLFGDRVKYWITVNEPFQICEFGYGNAILIPALNLTGEADYICTKNLLLAHARAYHVYDELFRSKQDGIIFITISTEWFEPADNSNIEAANDANQFWWGIYAHPIFSKHGDYPRIIKERVALKSRVQGLPRSRLPELSPDEIKYIHGSSDLFGLNHYSSAIAYRNASTYYYYSSFTGPSHDADAGYMSYKPPEWKIGESDRTMYAPWGFSKILAYIRNVYNNVPVFITENGFASHGGLVDDDRVTYYRGYISAMLDAIDEGSYIIGYTAWSLMDNFEWWNGYRENYGLYEVDFNDTSRPRTPRKSAFFLIVIFIAFVICKRTPRKWGLYVHPIFSKRGDYPDVLKKRIGEMSKKQGFLDSRLPEMWQDEIDYIQGTSDVFGLNHYSTHYAYRNASTAKYFRQFTKPSFEADYDALTYQLPEWQIGKSNLTMYVPWGFYKLLTYIRKQFDNVPVFVSENGLATHGGLKDDDRVAYYRGYMAAMLDAIDEGSKIIGYTVWSLMDNFEWKHGYTERYGIYQVDYKNPARPRIPRKSAYVFKEIIRSRTIDMNYKPDIFFVIFGIAFASCKGTPRPEVRRLPDGLLLGAATAAYQVEGKTENIYDYLTHTNPCYATDCANGDVAANSYHMYKRDVEMMRELGIDFYRFSLSWNRLLPTSFPDKINQAGVDYYNNLINEMLTYKIEPVVTLFHWDLPQKLQQLGGWTNPHVVDWYADYVKVAFELFGDRVKYWITINEPHEVCYYGYGTDMLAPALNLTGEADYLCAKNLLLAHARAYHIYDQEFRPKQDGMIFITINTEWYEPASDDDDAVEAAYAMTQFMWGQYSHPIFSKSGGFPDVMKKRIGDMSQKQGFFRSRLPEMSQEEIDYVRGTSDVFGVNHYSTYLSYRNASTEQYFSQILRPSFESDSGALTYQLPEWKIGESPITMYVPWGFYNLLTYIRNEYDNIPVFITENGMATHGGLIDNDRVTYYRGYMSAMLDAIEDGSNIIGYTAWSLMDNFEWLRGYTERFGIYEIDFEDPARPRTPRKSAYVYKEIVRSRTIDMNYEPDIYFVIFCIAFASCKETPRQEVRRLPDGLLLGTATAAYQVEGAWNEDGKTENIYDYLTHTNTCYATDCGNGDVAANSYHMYKRDVEMMRELGIDFYRFSLSWNRLLPTSFPDKINQAGVDYYNNLINEMLKYNIEPVVTLFHWDLPQKLQQLGGWTNPHVVDWFGDYVKVAFELFGDRVKYWITINEPHQVCYYGYGTEMLAPALNLTGEADYLCAKNLLLAHARAYHIYDQEFRPKQDGIIFITINTEWYEPASDSDDDVEAANDLIQFRWGQYAHPIYSKSGDFPDVMKKRIGELSEKQGFLRSRLPEMSQEEIDYVRGTSDLFGLNHYSTYFSYRNVSTEQYFSQILGPSFNSDSGALTYQLPEWRIGESPVTMYVPWGFYNLLAYIRNEYDNIPVFITENGMATHGGLIDNDRVTYYRGYMSAMLDAIEEVALTDSKKIDNSRHEVRRFPDSLLFGTATASYQVEGAWNEDDNSYYNYRRDVEMMRELGLDFYRFSLSWSRVLPTSFPDQINEAGVNYYNNLINEMLKYNIQPIISLYHWDLPQKLQELGGWTNPHIVDWFSDYSRVMFELFGDRVKYWFTINEPREVCYQGYAGQSMAPAYNISGMAEYLCAKNLLVAHAKVYHMYNEEYRPTQGGWGQYAHPIFSESGDFPPVMKEKIAAKSAAQGFLRSRLPEFTPEEIDLIKGSSDFFGLNHYTTNLVYRNDTVNGMYSSVSYYDDIEVGFYQSTDWPETGAIWLKMVPWGFYKLLTKIREDYNNPPVFITENGCASREGLDDDTRVTYYKSYLDVMLDAIEDGSDVRVYTAWSLMDNFEWLQGYYDRFGLYEVDYESPERTRTPRKSAFLYKEILQLLINNDLKFTNNNNVSGKSESIWDHITHRIPCVLNNCDTGDVAANSYYLYKRDVEMLRELGLDFYRFSISWTRILPTGFPDKINEAGKNYYNNLIDEMLKYNITPMVTLYHGDLPQKLQQIGGWTNPEVSNWFSDYARVAFELFGDRVKYWFTINEPKETCNQDFATGFKDLSGIADYLCAKHVLVAHGKAYEIYNNEFRASQNGNVGIVLSAMWYEPESDKDVEAAEDAAMFEWGQFIHPIFSETGDFPNIMKERIANRSAEQGFPSSRLPKFSPEEVALVKGSADFCGLNHYYTFITYRNESIKGLYESPSYHDDMNVITYTPNDWKNTESASTNVPWGFYKLLTKIRNDYGNPPIYITENGFDSMADGIVDDNRVSYYKSYLNAMLDAISEGSDIRLYTAWSLMDNFEWGTGYKSKYGLYEVNYTSGNFERVPRKSAYFYRNLLRTRVLDVNYEPDIHLLLILCAITLSTAELHKDTQPRKFPDGFLFGASTSAYQIEGKSENIWDHITHKIPCFLSNCDTGDVAANSYYLYKRDVEMMRELGLDFYRFSISWTRILPSSFPDKINEAGKNYYNNLINEMLKYNITPMVTLYHGDLPQKLQQIGGWTNPEVSKWFSDYARVAFELFGDRVKHWFTLNEPKETCNQDYATGFRELSGIADYLCAKNVLLAHGKAYEVYNNEFRASQNGNVGIVVSVKWYEPETEKEIDAAEDVAIFEWGQFIHPIFSETGDFPKKMKERIAKKSAEQGFPSSRLPNFSPEEVELVRGSADFFGLNHYSTCIAYRNESINGLYESPSYHDDMNVITYTPNDWKSTESASTNVSWGFYKVLTKIRNDYGNPPIYITENGFNSEIGGILDDNRMSYLKSYLNAMLDAISEGSDIRLYSIWSLMDNFEWGTGYKSKYGLYEVNYTSGKFERVPRKSAYFYRNVLKTRVLDINFEPDMLAVLALAYTEKTVSRHEPRSFPDGFLFGTATASYQVEGAWDEDGKSENIWDRLSHTEPCAIKNCDTGDIADNSYYNYRRDVEMMRELGLDFYRFSLSWSRVLPTSFPDQINEAGVNYYNNLINEMLKYNIQPMISLYHWDLPQKLQELGGWTNPHIKDWFTDYSRVMFELFGDRVKHWFTINEPREVCYQGYAARTLAPAYNISGMAEYLCAKNLLVAHAKVYHMYDKEFRPHQGGSIGIVLSAKWYEPETDNDIDAAEEVLQFEVRSNLSTF</sequence>
<evidence type="ECO:0000256" key="2">
    <source>
        <dbReference type="ARBA" id="ARBA00011738"/>
    </source>
</evidence>
<evidence type="ECO:0000256" key="6">
    <source>
        <dbReference type="ARBA" id="ARBA00023295"/>
    </source>
</evidence>
<evidence type="ECO:0000256" key="3">
    <source>
        <dbReference type="ARBA" id="ARBA00012744"/>
    </source>
</evidence>
<dbReference type="PROSITE" id="PS00572">
    <property type="entry name" value="GLYCOSYL_HYDROL_F1_1"/>
    <property type="match status" value="6"/>
</dbReference>
<evidence type="ECO:0000256" key="9">
    <source>
        <dbReference type="SAM" id="SignalP"/>
    </source>
</evidence>
<comment type="subunit">
    <text evidence="2">Homodimer.</text>
</comment>
<keyword evidence="4 8" id="KW-0378">Hydrolase</keyword>
<proteinExistence type="inferred from homology"/>
<feature type="active site" description="Nucleophile" evidence="7">
    <location>
        <position position="3335"/>
    </location>
</feature>
<feature type="active site" description="Nucleophile" evidence="7">
    <location>
        <position position="1046"/>
    </location>
</feature>
<dbReference type="PROSITE" id="PS00653">
    <property type="entry name" value="GLYCOSYL_HYDROL_F1_2"/>
    <property type="match status" value="1"/>
</dbReference>
<feature type="active site" description="Nucleophile" evidence="7">
    <location>
        <position position="818"/>
    </location>
</feature>
<keyword evidence="5" id="KW-0325">Glycoprotein</keyword>
<keyword evidence="9" id="KW-0732">Signal</keyword>
<name>A0A5E4PUY5_9NEOP</name>
<feature type="active site" description="Nucleophile" evidence="7">
    <location>
        <position position="1538"/>
    </location>
</feature>
<feature type="non-terminal residue" evidence="10">
    <location>
        <position position="3706"/>
    </location>
</feature>
<evidence type="ECO:0000256" key="7">
    <source>
        <dbReference type="PROSITE-ProRule" id="PRU10055"/>
    </source>
</evidence>
<feature type="signal peptide" evidence="9">
    <location>
        <begin position="1"/>
        <end position="20"/>
    </location>
</feature>
<feature type="active site" description="Nucleophile" evidence="7">
    <location>
        <position position="2036"/>
    </location>
</feature>
<accession>A0A5E4PUY5</accession>
<evidence type="ECO:0000256" key="8">
    <source>
        <dbReference type="RuleBase" id="RU004468"/>
    </source>
</evidence>
<evidence type="ECO:0000256" key="4">
    <source>
        <dbReference type="ARBA" id="ARBA00022801"/>
    </source>
</evidence>
<dbReference type="PRINTS" id="PR00131">
    <property type="entry name" value="GLHYDRLASE1"/>
</dbReference>
<evidence type="ECO:0000256" key="5">
    <source>
        <dbReference type="ARBA" id="ARBA00023180"/>
    </source>
</evidence>
<dbReference type="InterPro" id="IPR033132">
    <property type="entry name" value="GH_1_N_CS"/>
</dbReference>
<dbReference type="InterPro" id="IPR001360">
    <property type="entry name" value="Glyco_hydro_1"/>
</dbReference>
<protein>
    <recommendedName>
        <fullName evidence="3">beta-glucosidase</fullName>
        <ecNumber evidence="3">3.2.1.21</ecNumber>
    </recommendedName>
</protein>
<dbReference type="GO" id="GO:0008422">
    <property type="term" value="F:beta-glucosidase activity"/>
    <property type="evidence" value="ECO:0007669"/>
    <property type="project" value="TreeGrafter"/>
</dbReference>
<evidence type="ECO:0000313" key="11">
    <source>
        <dbReference type="Proteomes" id="UP000324832"/>
    </source>
</evidence>
<dbReference type="PANTHER" id="PTHR10353">
    <property type="entry name" value="GLYCOSYL HYDROLASE"/>
    <property type="match status" value="1"/>
</dbReference>
<evidence type="ECO:0000256" key="1">
    <source>
        <dbReference type="ARBA" id="ARBA00010838"/>
    </source>
</evidence>
<keyword evidence="6 8" id="KW-0326">Glycosidase</keyword>
<comment type="similarity">
    <text evidence="1">Belongs to the glycosyl hydrolase 1 family.</text>
</comment>
<keyword evidence="11" id="KW-1185">Reference proteome</keyword>
<dbReference type="EC" id="3.2.1.21" evidence="3"/>
<evidence type="ECO:0000313" key="10">
    <source>
        <dbReference type="EMBL" id="VVC88973.1"/>
    </source>
</evidence>
<dbReference type="InterPro" id="IPR018120">
    <property type="entry name" value="Glyco_hydro_1_AS"/>
</dbReference>
<dbReference type="Pfam" id="PF00232">
    <property type="entry name" value="Glyco_hydro_1"/>
    <property type="match status" value="11"/>
</dbReference>
<dbReference type="PANTHER" id="PTHR10353:SF36">
    <property type="entry name" value="LP05116P"/>
    <property type="match status" value="1"/>
</dbReference>
<reference evidence="10 11" key="1">
    <citation type="submission" date="2017-07" db="EMBL/GenBank/DDBJ databases">
        <authorList>
            <person name="Talla V."/>
            <person name="Backstrom N."/>
        </authorList>
    </citation>
    <scope>NUCLEOTIDE SEQUENCE [LARGE SCALE GENOMIC DNA]</scope>
</reference>
<dbReference type="InterPro" id="IPR017853">
    <property type="entry name" value="GH"/>
</dbReference>
<dbReference type="Gene3D" id="3.20.20.80">
    <property type="entry name" value="Glycosidases"/>
    <property type="match status" value="10"/>
</dbReference>
<feature type="active site" description="Nucleophile" evidence="7">
    <location>
        <position position="364"/>
    </location>
</feature>
<dbReference type="Proteomes" id="UP000324832">
    <property type="component" value="Unassembled WGS sequence"/>
</dbReference>
<organism evidence="10 11">
    <name type="scientific">Leptidea sinapis</name>
    <dbReference type="NCBI Taxonomy" id="189913"/>
    <lineage>
        <taxon>Eukaryota</taxon>
        <taxon>Metazoa</taxon>
        <taxon>Ecdysozoa</taxon>
        <taxon>Arthropoda</taxon>
        <taxon>Hexapoda</taxon>
        <taxon>Insecta</taxon>
        <taxon>Pterygota</taxon>
        <taxon>Neoptera</taxon>
        <taxon>Endopterygota</taxon>
        <taxon>Lepidoptera</taxon>
        <taxon>Glossata</taxon>
        <taxon>Ditrysia</taxon>
        <taxon>Papilionoidea</taxon>
        <taxon>Pieridae</taxon>
        <taxon>Dismorphiinae</taxon>
        <taxon>Leptidea</taxon>
    </lineage>
</organism>